<dbReference type="InterPro" id="IPR032675">
    <property type="entry name" value="LRR_dom_sf"/>
</dbReference>
<evidence type="ECO:0000313" key="2">
    <source>
        <dbReference type="EMBL" id="KAJ6233656.1"/>
    </source>
</evidence>
<dbReference type="InterPro" id="IPR052201">
    <property type="entry name" value="LRR-containing_regulator"/>
</dbReference>
<keyword evidence="3" id="KW-1185">Reference proteome</keyword>
<evidence type="ECO:0000256" key="1">
    <source>
        <dbReference type="ARBA" id="ARBA00022737"/>
    </source>
</evidence>
<evidence type="ECO:0000313" key="3">
    <source>
        <dbReference type="Proteomes" id="UP001150062"/>
    </source>
</evidence>
<dbReference type="SUPFAM" id="SSF52047">
    <property type="entry name" value="RNI-like"/>
    <property type="match status" value="1"/>
</dbReference>
<dbReference type="EMBL" id="JAOAOG010000276">
    <property type="protein sequence ID" value="KAJ6233656.1"/>
    <property type="molecule type" value="Genomic_DNA"/>
</dbReference>
<sequence length="126" mass="14023">MKTLSEALKMNHTLTKLNLRLKGIGDKGTQVLSESLKVNKTLINLNLCFNEIGDKGMKILSKALKVNQKLTELDLSANRIGDEGMKSLSVLVLVFEWTGRPICPDCVQLIYVLEDAVVDCFVVHFC</sequence>
<proteinExistence type="predicted"/>
<protein>
    <submittedName>
        <fullName evidence="2">Leucine rich repeat family protein</fullName>
    </submittedName>
</protein>
<accession>A0ABQ8XMB2</accession>
<keyword evidence="1" id="KW-0677">Repeat</keyword>
<dbReference type="SMART" id="SM00368">
    <property type="entry name" value="LRR_RI"/>
    <property type="match status" value="3"/>
</dbReference>
<comment type="caution">
    <text evidence="2">The sequence shown here is derived from an EMBL/GenBank/DDBJ whole genome shotgun (WGS) entry which is preliminary data.</text>
</comment>
<organism evidence="2 3">
    <name type="scientific">Anaeramoeba flamelloides</name>
    <dbReference type="NCBI Taxonomy" id="1746091"/>
    <lineage>
        <taxon>Eukaryota</taxon>
        <taxon>Metamonada</taxon>
        <taxon>Anaeramoebidae</taxon>
        <taxon>Anaeramoeba</taxon>
    </lineage>
</organism>
<dbReference type="InterPro" id="IPR001611">
    <property type="entry name" value="Leu-rich_rpt"/>
</dbReference>
<dbReference type="Gene3D" id="3.80.10.10">
    <property type="entry name" value="Ribonuclease Inhibitor"/>
    <property type="match status" value="1"/>
</dbReference>
<reference evidence="2" key="1">
    <citation type="submission" date="2022-08" db="EMBL/GenBank/DDBJ databases">
        <title>Novel sulfate-reducing endosymbionts in the free-living metamonad Anaeramoeba.</title>
        <authorList>
            <person name="Jerlstrom-Hultqvist J."/>
            <person name="Cepicka I."/>
            <person name="Gallot-Lavallee L."/>
            <person name="Salas-Leiva D."/>
            <person name="Curtis B.A."/>
            <person name="Zahonova K."/>
            <person name="Pipaliya S."/>
            <person name="Dacks J."/>
            <person name="Roger A.J."/>
        </authorList>
    </citation>
    <scope>NUCLEOTIDE SEQUENCE</scope>
    <source>
        <strain evidence="2">Schooner1</strain>
    </source>
</reference>
<dbReference type="PANTHER" id="PTHR24111:SF0">
    <property type="entry name" value="LEUCINE-RICH REPEAT-CONTAINING PROTEIN"/>
    <property type="match status" value="1"/>
</dbReference>
<dbReference type="Pfam" id="PF13516">
    <property type="entry name" value="LRR_6"/>
    <property type="match status" value="3"/>
</dbReference>
<name>A0ABQ8XMB2_9EUKA</name>
<gene>
    <name evidence="2" type="ORF">M0813_29964</name>
</gene>
<dbReference type="PANTHER" id="PTHR24111">
    <property type="entry name" value="LEUCINE-RICH REPEAT-CONTAINING PROTEIN 34"/>
    <property type="match status" value="1"/>
</dbReference>
<dbReference type="Proteomes" id="UP001150062">
    <property type="component" value="Unassembled WGS sequence"/>
</dbReference>